<dbReference type="AlphaFoldDB" id="B9BM96"/>
<protein>
    <submittedName>
        <fullName evidence="1">Uncharacterized protein</fullName>
    </submittedName>
</protein>
<name>B9BM96_9BURK</name>
<dbReference type="EMBL" id="ACFC01000003">
    <property type="protein sequence ID" value="EEE07756.1"/>
    <property type="molecule type" value="Genomic_DNA"/>
</dbReference>
<reference evidence="1 2" key="1">
    <citation type="journal article" date="2012" name="J. Bacteriol.">
        <title>Draft Genome Sequence Determination for Cystic Fibrosis and Chronic Granulomatous Disease Burkholderia multivorans Isolates.</title>
        <authorList>
            <person name="Varga J.J."/>
            <person name="Losada L."/>
            <person name="Zelazny A.M."/>
            <person name="Brinkac L."/>
            <person name="Harkins D."/>
            <person name="Radune D."/>
            <person name="Hostetler J."/>
            <person name="Sampaio E.P."/>
            <person name="Ronning C.M."/>
            <person name="Nierman W.C."/>
            <person name="Greenberg D.E."/>
            <person name="Holland S.M."/>
            <person name="Goldberg J.B."/>
        </authorList>
    </citation>
    <scope>NUCLEOTIDE SEQUENCE [LARGE SCALE GENOMIC DNA]</scope>
    <source>
        <strain evidence="1 2">CGD2</strain>
    </source>
</reference>
<proteinExistence type="predicted"/>
<accession>B9BM96</accession>
<sequence length="38" mass="4369">MHRRSPADAFPKRKGRLSIDRFSRRANAVMIAAMDLII</sequence>
<comment type="caution">
    <text evidence="1">The sequence shown here is derived from an EMBL/GenBank/DDBJ whole genome shotgun (WGS) entry which is preliminary data.</text>
</comment>
<gene>
    <name evidence="1" type="ORF">BURMUCGD2_1965</name>
</gene>
<organism evidence="1 2">
    <name type="scientific">Burkholderia multivorans CGD2</name>
    <dbReference type="NCBI Taxonomy" id="513052"/>
    <lineage>
        <taxon>Bacteria</taxon>
        <taxon>Pseudomonadati</taxon>
        <taxon>Pseudomonadota</taxon>
        <taxon>Betaproteobacteria</taxon>
        <taxon>Burkholderiales</taxon>
        <taxon>Burkholderiaceae</taxon>
        <taxon>Burkholderia</taxon>
        <taxon>Burkholderia cepacia complex</taxon>
    </lineage>
</organism>
<dbReference type="Proteomes" id="UP000004535">
    <property type="component" value="Unassembled WGS sequence"/>
</dbReference>
<evidence type="ECO:0000313" key="2">
    <source>
        <dbReference type="Proteomes" id="UP000004535"/>
    </source>
</evidence>
<evidence type="ECO:0000313" key="1">
    <source>
        <dbReference type="EMBL" id="EEE07756.1"/>
    </source>
</evidence>